<name>A0A077ZUA6_STYLE</name>
<dbReference type="EMBL" id="CCKQ01002399">
    <property type="protein sequence ID" value="CDW73488.1"/>
    <property type="molecule type" value="Genomic_DNA"/>
</dbReference>
<reference evidence="1 2" key="1">
    <citation type="submission" date="2014-06" db="EMBL/GenBank/DDBJ databases">
        <authorList>
            <person name="Swart Estienne"/>
        </authorList>
    </citation>
    <scope>NUCLEOTIDE SEQUENCE [LARGE SCALE GENOMIC DNA]</scope>
    <source>
        <strain evidence="1 2">130c</strain>
    </source>
</reference>
<proteinExistence type="predicted"/>
<keyword evidence="2" id="KW-1185">Reference proteome</keyword>
<dbReference type="InParanoid" id="A0A077ZUA6"/>
<protein>
    <submittedName>
        <fullName evidence="1">Uncharacterized protein</fullName>
    </submittedName>
</protein>
<evidence type="ECO:0000313" key="2">
    <source>
        <dbReference type="Proteomes" id="UP000039865"/>
    </source>
</evidence>
<evidence type="ECO:0000313" key="1">
    <source>
        <dbReference type="EMBL" id="CDW73488.1"/>
    </source>
</evidence>
<accession>A0A077ZUA6</accession>
<gene>
    <name evidence="1" type="primary">Contig2306.g2488</name>
    <name evidence="1" type="ORF">STYLEM_2468</name>
</gene>
<sequence>MLGMTQQIANAKFLKTNDSFTIVERGIKNSGKNDFRRQRQTQDSKLLIPTRRPRNYPILKQEEIIELKIQFKFDDDSNSEIDLNDFDKAGEIKQFDIFLSEKAMDKINICQKNRLFIKK</sequence>
<organism evidence="1 2">
    <name type="scientific">Stylonychia lemnae</name>
    <name type="common">Ciliate</name>
    <dbReference type="NCBI Taxonomy" id="5949"/>
    <lineage>
        <taxon>Eukaryota</taxon>
        <taxon>Sar</taxon>
        <taxon>Alveolata</taxon>
        <taxon>Ciliophora</taxon>
        <taxon>Intramacronucleata</taxon>
        <taxon>Spirotrichea</taxon>
        <taxon>Stichotrichia</taxon>
        <taxon>Sporadotrichida</taxon>
        <taxon>Oxytrichidae</taxon>
        <taxon>Stylonychinae</taxon>
        <taxon>Stylonychia</taxon>
    </lineage>
</organism>
<dbReference type="AlphaFoldDB" id="A0A077ZUA6"/>
<dbReference type="Proteomes" id="UP000039865">
    <property type="component" value="Unassembled WGS sequence"/>
</dbReference>